<organism evidence="1 2">
    <name type="scientific">Diphasiastrum complanatum</name>
    <name type="common">Issler's clubmoss</name>
    <name type="synonym">Lycopodium complanatum</name>
    <dbReference type="NCBI Taxonomy" id="34168"/>
    <lineage>
        <taxon>Eukaryota</taxon>
        <taxon>Viridiplantae</taxon>
        <taxon>Streptophyta</taxon>
        <taxon>Embryophyta</taxon>
        <taxon>Tracheophyta</taxon>
        <taxon>Lycopodiopsida</taxon>
        <taxon>Lycopodiales</taxon>
        <taxon>Lycopodiaceae</taxon>
        <taxon>Lycopodioideae</taxon>
        <taxon>Diphasiastrum</taxon>
    </lineage>
</organism>
<name>A0ACC2DY27_DIPCM</name>
<keyword evidence="2" id="KW-1185">Reference proteome</keyword>
<proteinExistence type="predicted"/>
<comment type="caution">
    <text evidence="1">The sequence shown here is derived from an EMBL/GenBank/DDBJ whole genome shotgun (WGS) entry which is preliminary data.</text>
</comment>
<accession>A0ACC2DY27</accession>
<dbReference type="Proteomes" id="UP001162992">
    <property type="component" value="Chromosome 4"/>
</dbReference>
<gene>
    <name evidence="1" type="ORF">O6H91_04G075300</name>
</gene>
<dbReference type="EMBL" id="CM055095">
    <property type="protein sequence ID" value="KAJ7559229.1"/>
    <property type="molecule type" value="Genomic_DNA"/>
</dbReference>
<reference evidence="2" key="1">
    <citation type="journal article" date="2024" name="Proc. Natl. Acad. Sci. U.S.A.">
        <title>Extraordinary preservation of gene collinearity over three hundred million years revealed in homosporous lycophytes.</title>
        <authorList>
            <person name="Li C."/>
            <person name="Wickell D."/>
            <person name="Kuo L.Y."/>
            <person name="Chen X."/>
            <person name="Nie B."/>
            <person name="Liao X."/>
            <person name="Peng D."/>
            <person name="Ji J."/>
            <person name="Jenkins J."/>
            <person name="Williams M."/>
            <person name="Shu S."/>
            <person name="Plott C."/>
            <person name="Barry K."/>
            <person name="Rajasekar S."/>
            <person name="Grimwood J."/>
            <person name="Han X."/>
            <person name="Sun S."/>
            <person name="Hou Z."/>
            <person name="He W."/>
            <person name="Dai G."/>
            <person name="Sun C."/>
            <person name="Schmutz J."/>
            <person name="Leebens-Mack J.H."/>
            <person name="Li F.W."/>
            <person name="Wang L."/>
        </authorList>
    </citation>
    <scope>NUCLEOTIDE SEQUENCE [LARGE SCALE GENOMIC DNA]</scope>
    <source>
        <strain evidence="2">cv. PW_Plant_1</strain>
    </source>
</reference>
<sequence>MALKSVLLGSSNDPLRMSSVFSALLEVVLAFLFLLSVCISITASTIIRLFRLRPPCFCTKLYSGKESSNPPRKQENSERLLCNYHSNKLSLLQKLILNRGIAPVHSLCEDCMLLNCSSTETITAVNSNPNKCFSSDDSVHVNSCQICLFKKQRCCLPSACIEESVGEGRGEKGLQGEVGSDSGSSDCSTKDRSGRQLMTYVHSQCSCCKQLITEKVPRNEFVKEKFAKVFVEDFEEQFCEPSYNAVLPETVPVPFCVTEESEALGSGSFKNHPKEEDKYKETSRSRDDPMLDNNATLDDYQCIDKTGYDSEVQPQSYHLSEGEVMGGELLHYISEEDVEPEAIAEEDHTEVAALPLVDVEPQIDAQQDEVDVIKELKDALEAEREAYSAIYTELEEERNASAIAANETMAMISRLQEEKAAIQMEARQFKRMVEEKAVFDQEAIALLKEILCKREEEKFALENEVELYRSRLLDNRIGKWRRQRLKREEFEKHCDKEKLKLAEWNRKPVLLLEGRKDKEIVKESQELQVPFKDDRSSAGFDFDLTGTSSLIERGSKSKRLKDSKTWESTKEIGSQFKKRHDELLPSGSGKNLLVATESVGTKYRGGDSLLIRATQESKDEIVYSEVILQEASLALDNDICEQKLTVSPDIAHVAALSGEQSCAVDNDGRSKAAAAKVEHNVFDPWEPALSTEMQHLGQIAAGNWQNLCMDTTETLSRNSSIVNNVENGWKASTLEDDYTMRGTYSQKEGEEHPSNGRSIFHNEDEFQLEPCNSYTSELLDDSLSIQVDSMNMIGKSSEGSTEMMKCQQVVDVRATPLSFVRYEIDNELYELPSDLNFSEEFQKDFPESQLFERHNSDSAHNTTISSCKLSLALDDKQTSERESNDTKFFENSPPLLHYPKERYTFHDTPIKVSDQNPQSEVFQELENGWQYGTNRERGQDKSFLEQSDRLAGFDEQTSDDTLDLDSLGSADEYILGTSDYDLRTASMVRRDYQRMAVQEEVNQLTSRLQVLEDDRQSMKHIMESLRSENGETRLLHDVERQLQQLHGFEEKLDNLKMILEPGEPTVLSMDLKNIGKKRRR</sequence>
<evidence type="ECO:0000313" key="1">
    <source>
        <dbReference type="EMBL" id="KAJ7559229.1"/>
    </source>
</evidence>
<evidence type="ECO:0000313" key="2">
    <source>
        <dbReference type="Proteomes" id="UP001162992"/>
    </source>
</evidence>
<protein>
    <submittedName>
        <fullName evidence="1">Uncharacterized protein</fullName>
    </submittedName>
</protein>